<comment type="similarity">
    <text evidence="2">Belongs to the IL-17 family.</text>
</comment>
<evidence type="ECO:0000256" key="6">
    <source>
        <dbReference type="ARBA" id="ARBA00022737"/>
    </source>
</evidence>
<dbReference type="SUPFAM" id="SSF57501">
    <property type="entry name" value="Cystine-knot cytokines"/>
    <property type="match status" value="1"/>
</dbReference>
<comment type="subcellular location">
    <subcellularLocation>
        <location evidence="1">Secreted</location>
    </subcellularLocation>
</comment>
<dbReference type="PANTHER" id="PTHR48051:SF62">
    <property type="entry name" value="LEUCINE-RICH REPEAT-CONTAINING PROTEIN 57"/>
    <property type="match status" value="1"/>
</dbReference>
<evidence type="ECO:0000256" key="7">
    <source>
        <dbReference type="SAM" id="SignalP"/>
    </source>
</evidence>
<dbReference type="PROSITE" id="PS51450">
    <property type="entry name" value="LRR"/>
    <property type="match status" value="4"/>
</dbReference>
<dbReference type="InterPro" id="IPR032675">
    <property type="entry name" value="LRR_dom_sf"/>
</dbReference>
<dbReference type="Proteomes" id="UP001187343">
    <property type="component" value="Unassembled WGS sequence"/>
</dbReference>
<gene>
    <name evidence="8" type="ORF">Q8A67_019826</name>
</gene>
<accession>A0AA88PF60</accession>
<feature type="signal peptide" evidence="7">
    <location>
        <begin position="1"/>
        <end position="24"/>
    </location>
</feature>
<dbReference type="InterPro" id="IPR003591">
    <property type="entry name" value="Leu-rich_rpt_typical-subtyp"/>
</dbReference>
<dbReference type="InterPro" id="IPR010345">
    <property type="entry name" value="IL-17_fam"/>
</dbReference>
<evidence type="ECO:0000256" key="1">
    <source>
        <dbReference type="ARBA" id="ARBA00004613"/>
    </source>
</evidence>
<feature type="chain" id="PRO_5041650079" evidence="7">
    <location>
        <begin position="25"/>
        <end position="362"/>
    </location>
</feature>
<keyword evidence="3" id="KW-0964">Secreted</keyword>
<keyword evidence="4" id="KW-0433">Leucine-rich repeat</keyword>
<dbReference type="InterPro" id="IPR001611">
    <property type="entry name" value="Leu-rich_rpt"/>
</dbReference>
<dbReference type="PANTHER" id="PTHR48051">
    <property type="match status" value="1"/>
</dbReference>
<dbReference type="FunFam" id="3.80.10.10:FF:000230">
    <property type="entry name" value="Leucine-rich repeat-containing protein 57"/>
    <property type="match status" value="1"/>
</dbReference>
<comment type="caution">
    <text evidence="8">The sequence shown here is derived from an EMBL/GenBank/DDBJ whole genome shotgun (WGS) entry which is preliminary data.</text>
</comment>
<organism evidence="8 9">
    <name type="scientific">Cirrhinus molitorella</name>
    <name type="common">mud carp</name>
    <dbReference type="NCBI Taxonomy" id="172907"/>
    <lineage>
        <taxon>Eukaryota</taxon>
        <taxon>Metazoa</taxon>
        <taxon>Chordata</taxon>
        <taxon>Craniata</taxon>
        <taxon>Vertebrata</taxon>
        <taxon>Euteleostomi</taxon>
        <taxon>Actinopterygii</taxon>
        <taxon>Neopterygii</taxon>
        <taxon>Teleostei</taxon>
        <taxon>Ostariophysi</taxon>
        <taxon>Cypriniformes</taxon>
        <taxon>Cyprinidae</taxon>
        <taxon>Labeoninae</taxon>
        <taxon>Labeonini</taxon>
        <taxon>Cirrhinus</taxon>
    </lineage>
</organism>
<keyword evidence="6" id="KW-0677">Repeat</keyword>
<reference evidence="8" key="1">
    <citation type="submission" date="2023-08" db="EMBL/GenBank/DDBJ databases">
        <title>Chromosome-level Genome Assembly of mud carp (Cirrhinus molitorella).</title>
        <authorList>
            <person name="Liu H."/>
        </authorList>
    </citation>
    <scope>NUCLEOTIDE SEQUENCE</scope>
    <source>
        <strain evidence="8">Prfri</strain>
        <tissue evidence="8">Muscle</tissue>
    </source>
</reference>
<dbReference type="InterPro" id="IPR029034">
    <property type="entry name" value="Cystine-knot_cytokine"/>
</dbReference>
<dbReference type="Pfam" id="PF06083">
    <property type="entry name" value="IL17"/>
    <property type="match status" value="1"/>
</dbReference>
<protein>
    <submittedName>
        <fullName evidence="8">Uncharacterized protein</fullName>
    </submittedName>
</protein>
<evidence type="ECO:0000313" key="8">
    <source>
        <dbReference type="EMBL" id="KAK2879035.1"/>
    </source>
</evidence>
<dbReference type="AlphaFoldDB" id="A0AA88PF60"/>
<sequence>MFLSFFNAKYMVLLSCALANLTFAKQGQKRICDTSLTIDFYASMDVDAEGNSNIHNRSLSPWTWIPKFSPDRIPQFIFEAQCSSEYCVFPTGVDMGLNSLPIYQDILVLKQDTEDRKCFRATFERVIIASRASWLSLPKTGVFQLTGKGLTEFPEELQKLTGNLRTVDLSNNKIEVLPAFIGGFQQLKSLTISSNKLTSLPNDIGKLKKLETLILSGNQLKQLPSSLGQLKSLRTLSLSGNHFKEFPNGLGTLRQLDVLDLSKNKIQVVPAEVAELQAIEINLNQNQISTLSPEVSRAPRLKVLRLEENCLELSSIPVSILTDSQVSLLSVEGNLFEVKKLRDLEGYDKYMERFTATKKKFA</sequence>
<proteinExistence type="inferred from homology"/>
<dbReference type="Pfam" id="PF13855">
    <property type="entry name" value="LRR_8"/>
    <property type="match status" value="1"/>
</dbReference>
<dbReference type="SMART" id="SM00364">
    <property type="entry name" value="LRR_BAC"/>
    <property type="match status" value="4"/>
</dbReference>
<dbReference type="SMART" id="SM00369">
    <property type="entry name" value="LRR_TYP"/>
    <property type="match status" value="5"/>
</dbReference>
<dbReference type="InterPro" id="IPR050216">
    <property type="entry name" value="LRR_domain-containing"/>
</dbReference>
<evidence type="ECO:0000256" key="4">
    <source>
        <dbReference type="ARBA" id="ARBA00022614"/>
    </source>
</evidence>
<dbReference type="GO" id="GO:0005125">
    <property type="term" value="F:cytokine activity"/>
    <property type="evidence" value="ECO:0007669"/>
    <property type="project" value="InterPro"/>
</dbReference>
<evidence type="ECO:0000313" key="9">
    <source>
        <dbReference type="Proteomes" id="UP001187343"/>
    </source>
</evidence>
<keyword evidence="5 7" id="KW-0732">Signal</keyword>
<dbReference type="Gene3D" id="2.10.90.10">
    <property type="entry name" value="Cystine-knot cytokines"/>
    <property type="match status" value="1"/>
</dbReference>
<dbReference type="GO" id="GO:0005737">
    <property type="term" value="C:cytoplasm"/>
    <property type="evidence" value="ECO:0007669"/>
    <property type="project" value="TreeGrafter"/>
</dbReference>
<dbReference type="PRINTS" id="PR00019">
    <property type="entry name" value="LEURICHRPT"/>
</dbReference>
<evidence type="ECO:0000256" key="5">
    <source>
        <dbReference type="ARBA" id="ARBA00022729"/>
    </source>
</evidence>
<dbReference type="Gene3D" id="3.80.10.10">
    <property type="entry name" value="Ribonuclease Inhibitor"/>
    <property type="match status" value="1"/>
</dbReference>
<dbReference type="Pfam" id="PF00560">
    <property type="entry name" value="LRR_1"/>
    <property type="match status" value="1"/>
</dbReference>
<name>A0AA88PF60_9TELE</name>
<dbReference type="GO" id="GO:0005576">
    <property type="term" value="C:extracellular region"/>
    <property type="evidence" value="ECO:0007669"/>
    <property type="project" value="UniProtKB-SubCell"/>
</dbReference>
<dbReference type="EMBL" id="JAUYZG010000019">
    <property type="protein sequence ID" value="KAK2879035.1"/>
    <property type="molecule type" value="Genomic_DNA"/>
</dbReference>
<keyword evidence="9" id="KW-1185">Reference proteome</keyword>
<evidence type="ECO:0000256" key="3">
    <source>
        <dbReference type="ARBA" id="ARBA00022525"/>
    </source>
</evidence>
<evidence type="ECO:0000256" key="2">
    <source>
        <dbReference type="ARBA" id="ARBA00007236"/>
    </source>
</evidence>
<dbReference type="SUPFAM" id="SSF52058">
    <property type="entry name" value="L domain-like"/>
    <property type="match status" value="1"/>
</dbReference>